<keyword evidence="3" id="KW-0963">Cytoplasm</keyword>
<evidence type="ECO:0000256" key="10">
    <source>
        <dbReference type="ARBA" id="ARBA00047802"/>
    </source>
</evidence>
<dbReference type="CDD" id="cd13118">
    <property type="entry name" value="POLO_box_1"/>
    <property type="match status" value="1"/>
</dbReference>
<dbReference type="InterPro" id="IPR036947">
    <property type="entry name" value="POLO_box_dom_sf"/>
</dbReference>
<protein>
    <recommendedName>
        <fullName evidence="2">polo kinase</fullName>
        <ecNumber evidence="2">2.7.11.21</ecNumber>
    </recommendedName>
</protein>
<dbReference type="WBParaSite" id="PSAMB.scaffold5664size11154.g27085.t1">
    <property type="protein sequence ID" value="PSAMB.scaffold5664size11154.g27085.t1"/>
    <property type="gene ID" value="PSAMB.scaffold5664size11154.g27085"/>
</dbReference>
<keyword evidence="13" id="KW-1185">Reference proteome</keyword>
<comment type="subcellular location">
    <subcellularLocation>
        <location evidence="1">Cytoplasm</location>
    </subcellularLocation>
</comment>
<evidence type="ECO:0000256" key="5">
    <source>
        <dbReference type="ARBA" id="ARBA00022679"/>
    </source>
</evidence>
<keyword evidence="9" id="KW-0067">ATP-binding</keyword>
<feature type="domain" description="POLO box" evidence="12">
    <location>
        <begin position="99"/>
        <end position="177"/>
    </location>
</feature>
<dbReference type="FunFam" id="3.30.1120.30:FF:000003">
    <property type="entry name" value="Serine/threonine-protein kinase PLK"/>
    <property type="match status" value="1"/>
</dbReference>
<dbReference type="PROSITE" id="PS50078">
    <property type="entry name" value="POLO_BOX"/>
    <property type="match status" value="2"/>
</dbReference>
<evidence type="ECO:0000256" key="1">
    <source>
        <dbReference type="ARBA" id="ARBA00004496"/>
    </source>
</evidence>
<dbReference type="GO" id="GO:0005813">
    <property type="term" value="C:centrosome"/>
    <property type="evidence" value="ECO:0007669"/>
    <property type="project" value="TreeGrafter"/>
</dbReference>
<keyword evidence="4" id="KW-0723">Serine/threonine-protein kinase</keyword>
<dbReference type="PANTHER" id="PTHR24345:SF93">
    <property type="entry name" value="SERINE_THREONINE-PROTEIN KINASE PLK1"/>
    <property type="match status" value="1"/>
</dbReference>
<dbReference type="GO" id="GO:0004674">
    <property type="term" value="F:protein serine/threonine kinase activity"/>
    <property type="evidence" value="ECO:0007669"/>
    <property type="project" value="UniProtKB-KW"/>
</dbReference>
<evidence type="ECO:0000259" key="12">
    <source>
        <dbReference type="PROSITE" id="PS50078"/>
    </source>
</evidence>
<evidence type="ECO:0000256" key="7">
    <source>
        <dbReference type="ARBA" id="ARBA00022741"/>
    </source>
</evidence>
<evidence type="ECO:0000256" key="2">
    <source>
        <dbReference type="ARBA" id="ARBA00012424"/>
    </source>
</evidence>
<name>A0A914WZ41_9BILA</name>
<dbReference type="Proteomes" id="UP000887566">
    <property type="component" value="Unplaced"/>
</dbReference>
<accession>A0A914WZ41</accession>
<feature type="domain" description="POLO box" evidence="12">
    <location>
        <begin position="199"/>
        <end position="281"/>
    </location>
</feature>
<dbReference type="GO" id="GO:0000922">
    <property type="term" value="C:spindle pole"/>
    <property type="evidence" value="ECO:0007669"/>
    <property type="project" value="TreeGrafter"/>
</dbReference>
<dbReference type="CDD" id="cd13117">
    <property type="entry name" value="POLO_box_2"/>
    <property type="match status" value="1"/>
</dbReference>
<dbReference type="Pfam" id="PF00659">
    <property type="entry name" value="POLO_box"/>
    <property type="match status" value="2"/>
</dbReference>
<keyword evidence="5" id="KW-0808">Transferase</keyword>
<dbReference type="EC" id="2.7.11.21" evidence="2"/>
<evidence type="ECO:0000256" key="3">
    <source>
        <dbReference type="ARBA" id="ARBA00022490"/>
    </source>
</evidence>
<comment type="catalytic activity">
    <reaction evidence="11">
        <text>L-seryl-[protein] + ATP = O-phospho-L-seryl-[protein] + ADP + H(+)</text>
        <dbReference type="Rhea" id="RHEA:17989"/>
        <dbReference type="Rhea" id="RHEA-COMP:9863"/>
        <dbReference type="Rhea" id="RHEA-COMP:11604"/>
        <dbReference type="ChEBI" id="CHEBI:15378"/>
        <dbReference type="ChEBI" id="CHEBI:29999"/>
        <dbReference type="ChEBI" id="CHEBI:30616"/>
        <dbReference type="ChEBI" id="CHEBI:83421"/>
        <dbReference type="ChEBI" id="CHEBI:456216"/>
        <dbReference type="EC" id="2.7.11.21"/>
    </reaction>
</comment>
<comment type="catalytic activity">
    <reaction evidence="10">
        <text>L-threonyl-[protein] + ATP = O-phospho-L-threonyl-[protein] + ADP + H(+)</text>
        <dbReference type="Rhea" id="RHEA:46608"/>
        <dbReference type="Rhea" id="RHEA-COMP:11060"/>
        <dbReference type="Rhea" id="RHEA-COMP:11605"/>
        <dbReference type="ChEBI" id="CHEBI:15378"/>
        <dbReference type="ChEBI" id="CHEBI:30013"/>
        <dbReference type="ChEBI" id="CHEBI:30616"/>
        <dbReference type="ChEBI" id="CHEBI:61977"/>
        <dbReference type="ChEBI" id="CHEBI:456216"/>
        <dbReference type="EC" id="2.7.11.21"/>
    </reaction>
</comment>
<evidence type="ECO:0000256" key="6">
    <source>
        <dbReference type="ARBA" id="ARBA00022737"/>
    </source>
</evidence>
<dbReference type="InterPro" id="IPR033701">
    <property type="entry name" value="POLO_box_1"/>
</dbReference>
<dbReference type="GO" id="GO:0005524">
    <property type="term" value="F:ATP binding"/>
    <property type="evidence" value="ECO:0007669"/>
    <property type="project" value="UniProtKB-KW"/>
</dbReference>
<keyword evidence="8" id="KW-0418">Kinase</keyword>
<dbReference type="GO" id="GO:0007052">
    <property type="term" value="P:mitotic spindle organization"/>
    <property type="evidence" value="ECO:0007669"/>
    <property type="project" value="TreeGrafter"/>
</dbReference>
<evidence type="ECO:0000313" key="14">
    <source>
        <dbReference type="WBParaSite" id="PSAMB.scaffold5664size11154.g27085.t1"/>
    </source>
</evidence>
<evidence type="ECO:0000256" key="4">
    <source>
        <dbReference type="ARBA" id="ARBA00022527"/>
    </source>
</evidence>
<evidence type="ECO:0000256" key="8">
    <source>
        <dbReference type="ARBA" id="ARBA00022777"/>
    </source>
</evidence>
<dbReference type="AlphaFoldDB" id="A0A914WZ41"/>
<dbReference type="Gene3D" id="3.30.1120.30">
    <property type="entry name" value="POLO box domain"/>
    <property type="match status" value="2"/>
</dbReference>
<dbReference type="InterPro" id="IPR000959">
    <property type="entry name" value="POLO_box_dom"/>
</dbReference>
<dbReference type="SUPFAM" id="SSF82615">
    <property type="entry name" value="Polo-box domain"/>
    <property type="match status" value="2"/>
</dbReference>
<evidence type="ECO:0000256" key="11">
    <source>
        <dbReference type="ARBA" id="ARBA00048347"/>
    </source>
</evidence>
<organism evidence="13 14">
    <name type="scientific">Plectus sambesii</name>
    <dbReference type="NCBI Taxonomy" id="2011161"/>
    <lineage>
        <taxon>Eukaryota</taxon>
        <taxon>Metazoa</taxon>
        <taxon>Ecdysozoa</taxon>
        <taxon>Nematoda</taxon>
        <taxon>Chromadorea</taxon>
        <taxon>Plectida</taxon>
        <taxon>Plectina</taxon>
        <taxon>Plectoidea</taxon>
        <taxon>Plectidae</taxon>
        <taxon>Plectus</taxon>
    </lineage>
</organism>
<proteinExistence type="predicted"/>
<dbReference type="FunFam" id="3.30.1120.30:FF:000001">
    <property type="entry name" value="Serine/threonine-protein kinase PLK"/>
    <property type="match status" value="1"/>
</dbReference>
<dbReference type="GO" id="GO:0000776">
    <property type="term" value="C:kinetochore"/>
    <property type="evidence" value="ECO:0007669"/>
    <property type="project" value="TreeGrafter"/>
</dbReference>
<dbReference type="GO" id="GO:0005634">
    <property type="term" value="C:nucleus"/>
    <property type="evidence" value="ECO:0007669"/>
    <property type="project" value="TreeGrafter"/>
</dbReference>
<evidence type="ECO:0000313" key="13">
    <source>
        <dbReference type="Proteomes" id="UP000887566"/>
    </source>
</evidence>
<dbReference type="GO" id="GO:0005737">
    <property type="term" value="C:cytoplasm"/>
    <property type="evidence" value="ECO:0007669"/>
    <property type="project" value="UniProtKB-SubCell"/>
</dbReference>
<reference evidence="14" key="1">
    <citation type="submission" date="2022-11" db="UniProtKB">
        <authorList>
            <consortium name="WormBaseParasite"/>
        </authorList>
    </citation>
    <scope>IDENTIFICATION</scope>
</reference>
<sequence length="323" mass="36566">MNTVTDLADLVLSPKEKARKDMLAAPVRPLNTVPESGQFNVMNGGSTEGKFSEISETPNDFYLNDLYRQLTQLVNSRPCDRPNVQEDEAEEPAATPVFWVSKWVDYSDKYGLGYQLCDNSVGVLFNDSTKLVLDAPGEQVAYIERDNHEHYYTLNEYPEEVSKKMTLLKYFRNYMNEHLLKAGANMARQEGDELARLPCLRTWFRTRSAIVLHMTNGTLQINFFNDHTKLIVCPLMSAATYIDQSRQFRTFKFSGMEKYGCSKDVYTRLRYARTMVERLLTQSSSSKPGALSTVVARSSASVSTSNVLQPPASAHRLQPAPLQ</sequence>
<keyword evidence="6" id="KW-0677">Repeat</keyword>
<evidence type="ECO:0000256" key="9">
    <source>
        <dbReference type="ARBA" id="ARBA00022840"/>
    </source>
</evidence>
<dbReference type="InterPro" id="IPR033695">
    <property type="entry name" value="POLO_box_2"/>
</dbReference>
<dbReference type="PANTHER" id="PTHR24345">
    <property type="entry name" value="SERINE/THREONINE-PROTEIN KINASE PLK"/>
    <property type="match status" value="1"/>
</dbReference>
<keyword evidence="7" id="KW-0547">Nucleotide-binding</keyword>